<feature type="signal peptide" evidence="1">
    <location>
        <begin position="1"/>
        <end position="22"/>
    </location>
</feature>
<sequence length="150" mass="16230">MNRFKYILLTVLLAIASHQAAAHSQKQACPATPSIGNAQDSVFRASAESGEWSGILPGKNPDSKTVIPFTQTLIIQDNKTGVAQFQYCTQKITGHEKPSEMGLNIDSQKHLIITTTGTIGQDKTSSLGLTHITCEKTAPENCTFTIQIKD</sequence>
<reference evidence="2" key="1">
    <citation type="submission" date="2024-07" db="EMBL/GenBank/DDBJ databases">
        <authorList>
            <person name="Biller S.J."/>
        </authorList>
    </citation>
    <scope>NUCLEOTIDE SEQUENCE</scope>
    <source>
        <strain evidence="2">WC2420</strain>
    </source>
</reference>
<feature type="chain" id="PRO_5044320081" evidence="1">
    <location>
        <begin position="23"/>
        <end position="150"/>
    </location>
</feature>
<dbReference type="AlphaFoldDB" id="A0AB39VSW0"/>
<keyword evidence="1" id="KW-0732">Signal</keyword>
<dbReference type="InterPro" id="IPR022231">
    <property type="entry name" value="DUF3757"/>
</dbReference>
<dbReference type="RefSeq" id="WP_369789990.1">
    <property type="nucleotide sequence ID" value="NZ_CP165628.1"/>
</dbReference>
<evidence type="ECO:0000256" key="1">
    <source>
        <dbReference type="SAM" id="SignalP"/>
    </source>
</evidence>
<evidence type="ECO:0000313" key="2">
    <source>
        <dbReference type="EMBL" id="XDU73595.1"/>
    </source>
</evidence>
<dbReference type="EMBL" id="CP165628">
    <property type="protein sequence ID" value="XDU73595.1"/>
    <property type="molecule type" value="Genomic_DNA"/>
</dbReference>
<protein>
    <submittedName>
        <fullName evidence="2">DUF3757 domain-containing protein</fullName>
    </submittedName>
</protein>
<name>A0AB39VSW0_9GAMM</name>
<gene>
    <name evidence="2" type="ORF">AB3G37_05705</name>
</gene>
<organism evidence="2">
    <name type="scientific">Rouxiella sp. WC2420</name>
    <dbReference type="NCBI Taxonomy" id="3234145"/>
    <lineage>
        <taxon>Bacteria</taxon>
        <taxon>Pseudomonadati</taxon>
        <taxon>Pseudomonadota</taxon>
        <taxon>Gammaproteobacteria</taxon>
        <taxon>Enterobacterales</taxon>
        <taxon>Yersiniaceae</taxon>
        <taxon>Rouxiella</taxon>
    </lineage>
</organism>
<accession>A0AB39VSW0</accession>
<dbReference type="Pfam" id="PF12582">
    <property type="entry name" value="DUF3757"/>
    <property type="match status" value="1"/>
</dbReference>
<proteinExistence type="predicted"/>